<dbReference type="Gene3D" id="3.40.1010.10">
    <property type="entry name" value="Cobalt-precorrin-4 Transmethylase, Domain 1"/>
    <property type="match status" value="1"/>
</dbReference>
<dbReference type="InterPro" id="IPR000878">
    <property type="entry name" value="4pyrrol_Mease"/>
</dbReference>
<dbReference type="InterPro" id="IPR006365">
    <property type="entry name" value="Cbl_synth_CobL"/>
</dbReference>
<evidence type="ECO:0000256" key="5">
    <source>
        <dbReference type="ARBA" id="ARBA00022691"/>
    </source>
</evidence>
<name>A0A0A2EBU8_9PORP</name>
<organism evidence="7 8">
    <name type="scientific">Porphyromonas macacae</name>
    <dbReference type="NCBI Taxonomy" id="28115"/>
    <lineage>
        <taxon>Bacteria</taxon>
        <taxon>Pseudomonadati</taxon>
        <taxon>Bacteroidota</taxon>
        <taxon>Bacteroidia</taxon>
        <taxon>Bacteroidales</taxon>
        <taxon>Porphyromonadaceae</taxon>
        <taxon>Porphyromonas</taxon>
    </lineage>
</organism>
<dbReference type="InterPro" id="IPR050714">
    <property type="entry name" value="Cobalamin_biosynth_MTase"/>
</dbReference>
<keyword evidence="3" id="KW-0489">Methyltransferase</keyword>
<keyword evidence="4" id="KW-0808">Transferase</keyword>
<dbReference type="InterPro" id="IPR029063">
    <property type="entry name" value="SAM-dependent_MTases_sf"/>
</dbReference>
<gene>
    <name evidence="7" type="ORF">HQ47_00805</name>
</gene>
<dbReference type="GO" id="GO:0009236">
    <property type="term" value="P:cobalamin biosynthetic process"/>
    <property type="evidence" value="ECO:0007669"/>
    <property type="project" value="UniProtKB-UniPathway"/>
</dbReference>
<accession>A0A0A2EBU8</accession>
<evidence type="ECO:0000313" key="7">
    <source>
        <dbReference type="EMBL" id="KGN76358.1"/>
    </source>
</evidence>
<dbReference type="RefSeq" id="WP_036872608.1">
    <property type="nucleotide sequence ID" value="NZ_JBGYTE010000011.1"/>
</dbReference>
<reference evidence="7 8" key="1">
    <citation type="submission" date="2014-09" db="EMBL/GenBank/DDBJ databases">
        <title>Draft Genome Sequence of Porphyromonas macacae COT-192_OH2859.</title>
        <authorList>
            <person name="Wallis C."/>
            <person name="Deusch O."/>
            <person name="O'Flynn C."/>
            <person name="Davis I."/>
            <person name="Horsfall A."/>
            <person name="Kirkwood N."/>
            <person name="Harris S."/>
            <person name="Eisen J.A."/>
            <person name="Coil D.A."/>
            <person name="Darling A.E."/>
            <person name="Jospin G."/>
            <person name="Alexiev A."/>
        </authorList>
    </citation>
    <scope>NUCLEOTIDE SEQUENCE [LARGE SCALE GENOMIC DNA]</scope>
    <source>
        <strain evidence="8">COT-192 OH2859</strain>
    </source>
</reference>
<dbReference type="GO" id="GO:0032259">
    <property type="term" value="P:methylation"/>
    <property type="evidence" value="ECO:0007669"/>
    <property type="project" value="UniProtKB-KW"/>
</dbReference>
<keyword evidence="2" id="KW-0169">Cobalamin biosynthesis</keyword>
<evidence type="ECO:0000259" key="6">
    <source>
        <dbReference type="Pfam" id="PF00590"/>
    </source>
</evidence>
<dbReference type="PIRSF" id="PIRSF036428">
    <property type="entry name" value="CobL"/>
    <property type="match status" value="1"/>
</dbReference>
<dbReference type="OrthoDB" id="9780707at2"/>
<dbReference type="STRING" id="28115.HQ47_00805"/>
<dbReference type="UniPathway" id="UPA00148"/>
<dbReference type="CDD" id="cd11644">
    <property type="entry name" value="Precorrin-6Y-MT"/>
    <property type="match status" value="1"/>
</dbReference>
<sequence length="402" mass="45484">MSKRFVVIGIPDSDSIVLSDAQLEIVGKCRLFSGGLRHHELVKRFLPEGYRWINITAPVDTALDAYLAAKENLIVIFASGDPLFHGFANTLCNRLPEDEIEVCPYFNSLQLLAHRFLLPYQKMRVVSLVGHPWPALDKALIEGEEMIGILTDRTHQPDTIARRLLEYGYDNYRAYVGEHIGHERLQRFTACSIEDMAKGEYSMPNNLILIKTANRPRPFGILDETLQGLEGRAGMMTKRPMRLMTLSMLDLRQKKTLWDVGFCTGSVSVEAKLQIPTIHIEAFEKRIESEELIINNCKRFGTPGINYHIGDFLTTETNELPAPDAIFLGGYGGKMKEVLDKIDTYLLPGGCIVFNSVSEKSLSDFHTFTRKLGYKMEEDMLITVNEFNPIHCLKAVKPLSKE</sequence>
<dbReference type="InterPro" id="IPR014008">
    <property type="entry name" value="Cbl_synth_MTase_CbiT"/>
</dbReference>
<dbReference type="eggNOG" id="COG2241">
    <property type="taxonomic scope" value="Bacteria"/>
</dbReference>
<comment type="pathway">
    <text evidence="1">Cofactor biosynthesis; adenosylcobalamin biosynthesis.</text>
</comment>
<comment type="caution">
    <text evidence="7">The sequence shown here is derived from an EMBL/GenBank/DDBJ whole genome shotgun (WGS) entry which is preliminary data.</text>
</comment>
<keyword evidence="5" id="KW-0949">S-adenosyl-L-methionine</keyword>
<dbReference type="Gene3D" id="3.40.50.150">
    <property type="entry name" value="Vaccinia Virus protein VP39"/>
    <property type="match status" value="1"/>
</dbReference>
<keyword evidence="8" id="KW-1185">Reference proteome</keyword>
<evidence type="ECO:0000256" key="3">
    <source>
        <dbReference type="ARBA" id="ARBA00022603"/>
    </source>
</evidence>
<evidence type="ECO:0000256" key="4">
    <source>
        <dbReference type="ARBA" id="ARBA00022679"/>
    </source>
</evidence>
<dbReference type="GO" id="GO:0008276">
    <property type="term" value="F:protein methyltransferase activity"/>
    <property type="evidence" value="ECO:0007669"/>
    <property type="project" value="InterPro"/>
</dbReference>
<dbReference type="PANTHER" id="PTHR43182:SF1">
    <property type="entry name" value="COBALT-PRECORRIN-7 C(5)-METHYLTRANSFERASE"/>
    <property type="match status" value="1"/>
</dbReference>
<dbReference type="Proteomes" id="UP000030103">
    <property type="component" value="Unassembled WGS sequence"/>
</dbReference>
<evidence type="ECO:0000256" key="2">
    <source>
        <dbReference type="ARBA" id="ARBA00022573"/>
    </source>
</evidence>
<dbReference type="SUPFAM" id="SSF53335">
    <property type="entry name" value="S-adenosyl-L-methionine-dependent methyltransferases"/>
    <property type="match status" value="1"/>
</dbReference>
<dbReference type="InterPro" id="IPR014777">
    <property type="entry name" value="4pyrrole_Mease_sub1"/>
</dbReference>
<dbReference type="NCBIfam" id="TIGR02467">
    <property type="entry name" value="CbiE"/>
    <property type="match status" value="1"/>
</dbReference>
<dbReference type="NCBIfam" id="TIGR02469">
    <property type="entry name" value="CbiT"/>
    <property type="match status" value="1"/>
</dbReference>
<protein>
    <submittedName>
        <fullName evidence="7">Cytochrome D ubiquinol oxidase subunit II</fullName>
    </submittedName>
</protein>
<dbReference type="InterPro" id="IPR012818">
    <property type="entry name" value="CbiE"/>
</dbReference>
<dbReference type="InterPro" id="IPR035996">
    <property type="entry name" value="4pyrrol_Methylase_sf"/>
</dbReference>
<dbReference type="EMBL" id="JRFA01000002">
    <property type="protein sequence ID" value="KGN76358.1"/>
    <property type="molecule type" value="Genomic_DNA"/>
</dbReference>
<dbReference type="SUPFAM" id="SSF53790">
    <property type="entry name" value="Tetrapyrrole methylase"/>
    <property type="match status" value="1"/>
</dbReference>
<dbReference type="AlphaFoldDB" id="A0A0A2EBU8"/>
<dbReference type="Pfam" id="PF00590">
    <property type="entry name" value="TP_methylase"/>
    <property type="match status" value="1"/>
</dbReference>
<feature type="domain" description="Tetrapyrrole methylase" evidence="6">
    <location>
        <begin position="60"/>
        <end position="196"/>
    </location>
</feature>
<evidence type="ECO:0000256" key="1">
    <source>
        <dbReference type="ARBA" id="ARBA00004953"/>
    </source>
</evidence>
<dbReference type="PANTHER" id="PTHR43182">
    <property type="entry name" value="COBALT-PRECORRIN-6B C(15)-METHYLTRANSFERASE (DECARBOXYLATING)"/>
    <property type="match status" value="1"/>
</dbReference>
<proteinExistence type="predicted"/>
<dbReference type="eggNOG" id="COG2242">
    <property type="taxonomic scope" value="Bacteria"/>
</dbReference>
<evidence type="ECO:0000313" key="8">
    <source>
        <dbReference type="Proteomes" id="UP000030103"/>
    </source>
</evidence>